<sequence length="311" mass="35360">MYDWWEIRSTTMNGKFLALSPAPLRVQRPERHSEDEEEETARIDTQKEKELQIVSPSSFTLPDDWIVEEKPRPSTTGLSKQVDKYYYEPDTRRKFRSLISVQRYLYGDEREVFSSERVKSENENALQLQIVPRNSGTTSFLKLPDDWIVVEKPRTNINYAGRIDRSYIEPGTGQRFRSLRAVERYLVEENASSATTKPLLKSGCGKKRATGKNSPKAVSNCSTVAEEDRVTLKAMKLAICSKKKINLGKKSKALMLEFSSPPAKVNWVLSDSGGVWSPFLNNSEIPESVKLRWSEAFVLSINAGYHVAPNC</sequence>
<evidence type="ECO:0000313" key="2">
    <source>
        <dbReference type="Proteomes" id="UP000828941"/>
    </source>
</evidence>
<name>A0ACB9MEW4_BAUVA</name>
<dbReference type="Proteomes" id="UP000828941">
    <property type="component" value="Chromosome 9"/>
</dbReference>
<reference evidence="1 2" key="1">
    <citation type="journal article" date="2022" name="DNA Res.">
        <title>Chromosomal-level genome assembly of the orchid tree Bauhinia variegata (Leguminosae; Cercidoideae) supports the allotetraploid origin hypothesis of Bauhinia.</title>
        <authorList>
            <person name="Zhong Y."/>
            <person name="Chen Y."/>
            <person name="Zheng D."/>
            <person name="Pang J."/>
            <person name="Liu Y."/>
            <person name="Luo S."/>
            <person name="Meng S."/>
            <person name="Qian L."/>
            <person name="Wei D."/>
            <person name="Dai S."/>
            <person name="Zhou R."/>
        </authorList>
    </citation>
    <scope>NUCLEOTIDE SEQUENCE [LARGE SCALE GENOMIC DNA]</scope>
    <source>
        <strain evidence="1">BV-YZ2020</strain>
    </source>
</reference>
<organism evidence="1 2">
    <name type="scientific">Bauhinia variegata</name>
    <name type="common">Purple orchid tree</name>
    <name type="synonym">Phanera variegata</name>
    <dbReference type="NCBI Taxonomy" id="167791"/>
    <lineage>
        <taxon>Eukaryota</taxon>
        <taxon>Viridiplantae</taxon>
        <taxon>Streptophyta</taxon>
        <taxon>Embryophyta</taxon>
        <taxon>Tracheophyta</taxon>
        <taxon>Spermatophyta</taxon>
        <taxon>Magnoliopsida</taxon>
        <taxon>eudicotyledons</taxon>
        <taxon>Gunneridae</taxon>
        <taxon>Pentapetalae</taxon>
        <taxon>rosids</taxon>
        <taxon>fabids</taxon>
        <taxon>Fabales</taxon>
        <taxon>Fabaceae</taxon>
        <taxon>Cercidoideae</taxon>
        <taxon>Cercideae</taxon>
        <taxon>Bauhiniinae</taxon>
        <taxon>Bauhinia</taxon>
    </lineage>
</organism>
<accession>A0ACB9MEW4</accession>
<proteinExistence type="predicted"/>
<dbReference type="EMBL" id="CM039434">
    <property type="protein sequence ID" value="KAI4322166.1"/>
    <property type="molecule type" value="Genomic_DNA"/>
</dbReference>
<keyword evidence="2" id="KW-1185">Reference proteome</keyword>
<comment type="caution">
    <text evidence="1">The sequence shown here is derived from an EMBL/GenBank/DDBJ whole genome shotgun (WGS) entry which is preliminary data.</text>
</comment>
<protein>
    <submittedName>
        <fullName evidence="1">Uncharacterized protein</fullName>
    </submittedName>
</protein>
<gene>
    <name evidence="1" type="ORF">L6164_021886</name>
</gene>
<evidence type="ECO:0000313" key="1">
    <source>
        <dbReference type="EMBL" id="KAI4322166.1"/>
    </source>
</evidence>